<evidence type="ECO:0000313" key="1">
    <source>
        <dbReference type="EMBL" id="MBT1689440.1"/>
    </source>
</evidence>
<name>A0AAP2DEW1_9BACT</name>
<evidence type="ECO:0008006" key="3">
    <source>
        <dbReference type="Google" id="ProtNLM"/>
    </source>
</evidence>
<dbReference type="AlphaFoldDB" id="A0AAP2DEW1"/>
<dbReference type="Proteomes" id="UP001319180">
    <property type="component" value="Unassembled WGS sequence"/>
</dbReference>
<sequence>MDMFDERAYERRSKELIPVRMKIALEGFFCEVEKFEIAPELMVRRAPLDERQAFWSRTNNPKDVEQKALDNEFFAEFDFHIPRGLIQGLAPGNGINLVSIFFSVVSANILNINRGNFYLVNGKEFQSAGFYTMPNEYRFASKVKFTSDELNSLRVFWPSFKGEFEGNFSFALVARRYFYSQLRLNLEDRIIDLMITLEALLVPEKSGTKGEKIATRLAQMISPEHDSSVVRILSSEAYRLRNKIIHGGRAHLAEAFDIDLMSKYCRAAIRKYLICYKGLSSRQLIKVLSPGDDCNYAK</sequence>
<evidence type="ECO:0000313" key="2">
    <source>
        <dbReference type="Proteomes" id="UP001319180"/>
    </source>
</evidence>
<gene>
    <name evidence="1" type="ORF">KK078_22940</name>
</gene>
<comment type="caution">
    <text evidence="1">The sequence shown here is derived from an EMBL/GenBank/DDBJ whole genome shotgun (WGS) entry which is preliminary data.</text>
</comment>
<accession>A0AAP2DEW1</accession>
<proteinExistence type="predicted"/>
<protein>
    <recommendedName>
        <fullName evidence="3">Apea-like HEPN domain-containing protein</fullName>
    </recommendedName>
</protein>
<dbReference type="RefSeq" id="WP_254092663.1">
    <property type="nucleotide sequence ID" value="NZ_JAHESC010000041.1"/>
</dbReference>
<dbReference type="EMBL" id="JAHESC010000041">
    <property type="protein sequence ID" value="MBT1689440.1"/>
    <property type="molecule type" value="Genomic_DNA"/>
</dbReference>
<organism evidence="1 2">
    <name type="scientific">Dawidia soli</name>
    <dbReference type="NCBI Taxonomy" id="2782352"/>
    <lineage>
        <taxon>Bacteria</taxon>
        <taxon>Pseudomonadati</taxon>
        <taxon>Bacteroidota</taxon>
        <taxon>Cytophagia</taxon>
        <taxon>Cytophagales</taxon>
        <taxon>Chryseotaleaceae</taxon>
        <taxon>Dawidia</taxon>
    </lineage>
</organism>
<reference evidence="1 2" key="1">
    <citation type="submission" date="2021-05" db="EMBL/GenBank/DDBJ databases">
        <title>A Polyphasic approach of four new species of the genus Ohtaekwangia: Ohtaekwangia histidinii sp. nov., Ohtaekwangia cretensis sp. nov., Ohtaekwangia indiensis sp. nov., Ohtaekwangia reichenbachii sp. nov. from diverse environment.</title>
        <authorList>
            <person name="Octaviana S."/>
        </authorList>
    </citation>
    <scope>NUCLEOTIDE SEQUENCE [LARGE SCALE GENOMIC DNA]</scope>
    <source>
        <strain evidence="1 2">PWU37</strain>
    </source>
</reference>
<keyword evidence="2" id="KW-1185">Reference proteome</keyword>